<keyword evidence="4" id="KW-1133">Transmembrane helix</keyword>
<organism evidence="6 7">
    <name type="scientific">Glaciecola nitratireducens (strain JCM 12485 / KCTC 12276 / FR1064)</name>
    <dbReference type="NCBI Taxonomy" id="1085623"/>
    <lineage>
        <taxon>Bacteria</taxon>
        <taxon>Pseudomonadati</taxon>
        <taxon>Pseudomonadota</taxon>
        <taxon>Gammaproteobacteria</taxon>
        <taxon>Alteromonadales</taxon>
        <taxon>Alteromonadaceae</taxon>
        <taxon>Brumicola</taxon>
    </lineage>
</organism>
<evidence type="ECO:0000256" key="1">
    <source>
        <dbReference type="ARBA" id="ARBA00022679"/>
    </source>
</evidence>
<dbReference type="InterPro" id="IPR000073">
    <property type="entry name" value="AB_hydrolase_1"/>
</dbReference>
<evidence type="ECO:0000259" key="5">
    <source>
        <dbReference type="Pfam" id="PF00561"/>
    </source>
</evidence>
<dbReference type="KEGG" id="gni:GNIT_2182"/>
<dbReference type="AlphaFoldDB" id="G4QHQ8"/>
<comment type="similarity">
    <text evidence="2">Belongs to the AB hydrolase superfamily. MetX family.</text>
</comment>
<dbReference type="PIRSF" id="PIRSF000443">
    <property type="entry name" value="Homoser_Ac_trans"/>
    <property type="match status" value="1"/>
</dbReference>
<feature type="transmembrane region" description="Helical" evidence="4">
    <location>
        <begin position="44"/>
        <end position="64"/>
    </location>
</feature>
<dbReference type="EMBL" id="CP003060">
    <property type="protein sequence ID" value="AEP30285.1"/>
    <property type="molecule type" value="Genomic_DNA"/>
</dbReference>
<sequence length="444" mass="48961">MQNSTLMSQSAETEDKRKRLTPLLSAPTVMAICHRVMTNIIRNAAVLCMLTLALILLSISHFTIAAQNTVSESPLLTQKQVHTIADFKMFNGQSVKEVKLGWESYGKLNADKTNAILITHYFTGTSHAAGKYDLNDPTSGYWDSIIGPNKAIDTNKFFVLSMDSLANLNVKDENVITTGPASINPDTGKPYGLTFPVITMRDMVNTQKSLLDSLGIEKLYAVAGPSMGSMQAIEWASAYPEKVERLISVIGSSYSDAWTTAALEQWAIPIKLDQHWQQGNYYESQPPTEGLTAALMFVTQIALTPEYFNQVGADINHNALEPDPLQDIQARHSINEWLYNRAKGRAEKMDANSLLYLVRACQLFMAGQKQDIATGLQQIKAKTLFLPATQDLLLMPYHARNTHSALKTLKNDTQYAEIPGPLGHLEGVLGVQKHSSTIAAFLAN</sequence>
<comment type="subcellular location">
    <subcellularLocation>
        <location evidence="2">Cytoplasm</location>
    </subcellularLocation>
</comment>
<feature type="domain" description="AB hydrolase-1" evidence="5">
    <location>
        <begin position="194"/>
        <end position="298"/>
    </location>
</feature>
<dbReference type="NCBIfam" id="NF005262">
    <property type="entry name" value="PRK06765.1"/>
    <property type="match status" value="1"/>
</dbReference>
<dbReference type="SUPFAM" id="SSF53474">
    <property type="entry name" value="alpha/beta-Hydrolases"/>
    <property type="match status" value="1"/>
</dbReference>
<dbReference type="Gene3D" id="1.10.1740.110">
    <property type="match status" value="1"/>
</dbReference>
<gene>
    <name evidence="6" type="primary">metX</name>
    <name evidence="6" type="ordered locus">GNIT_2182</name>
</gene>
<dbReference type="Proteomes" id="UP000009282">
    <property type="component" value="Chromosome"/>
</dbReference>
<evidence type="ECO:0000256" key="2">
    <source>
        <dbReference type="HAMAP-Rule" id="MF_00296"/>
    </source>
</evidence>
<dbReference type="GO" id="GO:0009086">
    <property type="term" value="P:methionine biosynthetic process"/>
    <property type="evidence" value="ECO:0007669"/>
    <property type="project" value="TreeGrafter"/>
</dbReference>
<reference evidence="6 7" key="1">
    <citation type="journal article" date="2011" name="J. Bacteriol.">
        <title>Complete genome sequence of seawater bacterium Glaciecola nitratireducens FR1064T.</title>
        <authorList>
            <person name="Bian F."/>
            <person name="Qin Q.L."/>
            <person name="Xie B.B."/>
            <person name="Shu Y.L."/>
            <person name="Zhang X.Y."/>
            <person name="Yu Y."/>
            <person name="Chen B."/>
            <person name="Chen X.L."/>
            <person name="Zhou B.C."/>
            <person name="Zhang Y.Z."/>
        </authorList>
    </citation>
    <scope>NUCLEOTIDE SEQUENCE [LARGE SCALE GENOMIC DNA]</scope>
    <source>
        <strain evidence="7">JCM 12485 / KCTC 12276 / FR1064</strain>
    </source>
</reference>
<dbReference type="HOGENOM" id="CLU_028760_1_2_6"/>
<comment type="subunit">
    <text evidence="2">Homodimer.</text>
</comment>
<dbReference type="EC" id="2.3.1.-" evidence="2"/>
<dbReference type="PANTHER" id="PTHR32268">
    <property type="entry name" value="HOMOSERINE O-ACETYLTRANSFERASE"/>
    <property type="match status" value="1"/>
</dbReference>
<dbReference type="InterPro" id="IPR029058">
    <property type="entry name" value="AB_hydrolase_fold"/>
</dbReference>
<keyword evidence="2" id="KW-0028">Amino-acid biosynthesis</keyword>
<dbReference type="Pfam" id="PF00561">
    <property type="entry name" value="Abhydrolase_1"/>
    <property type="match status" value="1"/>
</dbReference>
<evidence type="ECO:0000256" key="3">
    <source>
        <dbReference type="PIRSR" id="PIRSR000443-1"/>
    </source>
</evidence>
<dbReference type="STRING" id="1085623.GNIT_2182"/>
<dbReference type="ESTHER" id="glanf-g4qhq8">
    <property type="family name" value="Homoserine_transacetylase"/>
</dbReference>
<dbReference type="GO" id="GO:0009092">
    <property type="term" value="P:homoserine metabolic process"/>
    <property type="evidence" value="ECO:0007669"/>
    <property type="project" value="TreeGrafter"/>
</dbReference>
<dbReference type="InterPro" id="IPR008220">
    <property type="entry name" value="HAT_MetX-like"/>
</dbReference>
<keyword evidence="4" id="KW-0472">Membrane</keyword>
<keyword evidence="4" id="KW-0812">Transmembrane</keyword>
<dbReference type="PANTHER" id="PTHR32268:SF11">
    <property type="entry name" value="HOMOSERINE O-ACETYLTRANSFERASE"/>
    <property type="match status" value="1"/>
</dbReference>
<dbReference type="GO" id="GO:0005737">
    <property type="term" value="C:cytoplasm"/>
    <property type="evidence" value="ECO:0007669"/>
    <property type="project" value="UniProtKB-SubCell"/>
</dbReference>
<keyword evidence="2" id="KW-0963">Cytoplasm</keyword>
<evidence type="ECO:0000256" key="4">
    <source>
        <dbReference type="SAM" id="Phobius"/>
    </source>
</evidence>
<comment type="caution">
    <text evidence="2">Lacks conserved residue(s) required for the propagation of feature annotation.</text>
</comment>
<dbReference type="eggNOG" id="COG2021">
    <property type="taxonomic scope" value="Bacteria"/>
</dbReference>
<evidence type="ECO:0000313" key="6">
    <source>
        <dbReference type="EMBL" id="AEP30285.1"/>
    </source>
</evidence>
<name>G4QHQ8_GLANF</name>
<accession>G4QHQ8</accession>
<keyword evidence="2" id="KW-0012">Acyltransferase</keyword>
<feature type="active site" evidence="3">
    <location>
        <position position="424"/>
    </location>
</feature>
<keyword evidence="7" id="KW-1185">Reference proteome</keyword>
<protein>
    <recommendedName>
        <fullName evidence="2">Probable acyltransferase</fullName>
        <ecNumber evidence="2">2.3.1.-</ecNumber>
    </recommendedName>
</protein>
<keyword evidence="1 2" id="KW-0808">Transferase</keyword>
<feature type="active site" description="Nucleophile" evidence="3">
    <location>
        <position position="226"/>
    </location>
</feature>
<dbReference type="GO" id="GO:0004414">
    <property type="term" value="F:homoserine O-acetyltransferase activity"/>
    <property type="evidence" value="ECO:0007669"/>
    <property type="project" value="TreeGrafter"/>
</dbReference>
<proteinExistence type="inferred from homology"/>
<evidence type="ECO:0000313" key="7">
    <source>
        <dbReference type="Proteomes" id="UP000009282"/>
    </source>
</evidence>
<feature type="active site" evidence="2 3">
    <location>
        <position position="391"/>
    </location>
</feature>
<dbReference type="Gene3D" id="3.40.50.1820">
    <property type="entry name" value="alpha/beta hydrolase"/>
    <property type="match status" value="1"/>
</dbReference>
<dbReference type="HAMAP" id="MF_00296">
    <property type="entry name" value="MetX_acyltransf"/>
    <property type="match status" value="1"/>
</dbReference>